<dbReference type="AlphaFoldDB" id="A0A0M9DBX0"/>
<dbReference type="GO" id="GO:0016787">
    <property type="term" value="F:hydrolase activity"/>
    <property type="evidence" value="ECO:0007669"/>
    <property type="project" value="UniProtKB-KW"/>
</dbReference>
<evidence type="ECO:0000313" key="4">
    <source>
        <dbReference type="Proteomes" id="UP000037778"/>
    </source>
</evidence>
<proteinExistence type="predicted"/>
<feature type="domain" description="BD-FAE-like" evidence="2">
    <location>
        <begin position="27"/>
        <end position="211"/>
    </location>
</feature>
<sequence>MRIIRESIRQNSNAFLQGYLKSADVQTNQYKYPAVIVVPGGSYTHISLHQAESFALNFSAKGYQSFYLRYTFEQEAMPLMPNPLEELANSIRYIREHANEFNIDENRIVIAGFSIGGHICSLYNDFYHTDWMQKLAGVDNAEILKPNAVILSYPVTNLTCGFPKDKESILNWVSDDQQVKADEHVSAKNMPTFIWHTADDPFVPVENALKYSIKLNEYNVDNELHIFHHGPHGMGLANNITSWNKDSNNARVAKWFDLAITWLDEIWAK</sequence>
<dbReference type="SUPFAM" id="SSF53474">
    <property type="entry name" value="alpha/beta-Hydrolases"/>
    <property type="match status" value="1"/>
</dbReference>
<protein>
    <submittedName>
        <fullName evidence="3">Esterase/lipase</fullName>
    </submittedName>
</protein>
<dbReference type="InterPro" id="IPR029058">
    <property type="entry name" value="AB_hydrolase_fold"/>
</dbReference>
<dbReference type="PANTHER" id="PTHR48081:SF6">
    <property type="entry name" value="PEPTIDASE S9 PROLYL OLIGOPEPTIDASE CATALYTIC DOMAIN-CONTAINING PROTEIN"/>
    <property type="match status" value="1"/>
</dbReference>
<dbReference type="Pfam" id="PF20434">
    <property type="entry name" value="BD-FAE"/>
    <property type="match status" value="1"/>
</dbReference>
<evidence type="ECO:0000313" key="3">
    <source>
        <dbReference type="EMBL" id="KOY75676.1"/>
    </source>
</evidence>
<accession>A0A0M9DBX0</accession>
<organism evidence="3 4">
    <name type="scientific">Apilactobacillus kunkeei</name>
    <dbReference type="NCBI Taxonomy" id="148814"/>
    <lineage>
        <taxon>Bacteria</taxon>
        <taxon>Bacillati</taxon>
        <taxon>Bacillota</taxon>
        <taxon>Bacilli</taxon>
        <taxon>Lactobacillales</taxon>
        <taxon>Lactobacillaceae</taxon>
        <taxon>Apilactobacillus</taxon>
    </lineage>
</organism>
<dbReference type="PATRIC" id="fig|148814.8.peg.1018"/>
<dbReference type="InterPro" id="IPR050300">
    <property type="entry name" value="GDXG_lipolytic_enzyme"/>
</dbReference>
<comment type="caution">
    <text evidence="3">The sequence shown here is derived from an EMBL/GenBank/DDBJ whole genome shotgun (WGS) entry which is preliminary data.</text>
</comment>
<reference evidence="3 4" key="1">
    <citation type="journal article" date="2015" name="Genome Biol. Evol.">
        <title>Functionally Structured Genomes in Lactobacillus kunkeei Colonizing the Honey Crop and Food Products of Honeybees and Stingless Bees.</title>
        <authorList>
            <person name="Tamarit D."/>
            <person name="Ellegaard K.M."/>
            <person name="Wikander J."/>
            <person name="Olofsson T."/>
            <person name="Vasquez A."/>
            <person name="Andersson S.G."/>
        </authorList>
    </citation>
    <scope>NUCLEOTIDE SEQUENCE [LARGE SCALE GENOMIC DNA]</scope>
    <source>
        <strain evidence="3 4">LAko</strain>
    </source>
</reference>
<evidence type="ECO:0000259" key="2">
    <source>
        <dbReference type="Pfam" id="PF20434"/>
    </source>
</evidence>
<dbReference type="Gene3D" id="3.40.50.1820">
    <property type="entry name" value="alpha/beta hydrolase"/>
    <property type="match status" value="1"/>
</dbReference>
<gene>
    <name evidence="3" type="ORF">RZ71_00940</name>
</gene>
<keyword evidence="4" id="KW-1185">Reference proteome</keyword>
<keyword evidence="1" id="KW-0378">Hydrolase</keyword>
<dbReference type="InterPro" id="IPR049492">
    <property type="entry name" value="BD-FAE-like_dom"/>
</dbReference>
<dbReference type="Proteomes" id="UP000037778">
    <property type="component" value="Unassembled WGS sequence"/>
</dbReference>
<dbReference type="RefSeq" id="WP_053791944.1">
    <property type="nucleotide sequence ID" value="NZ_JXCY01000007.1"/>
</dbReference>
<dbReference type="EMBL" id="JXCY01000007">
    <property type="protein sequence ID" value="KOY75676.1"/>
    <property type="molecule type" value="Genomic_DNA"/>
</dbReference>
<dbReference type="PANTHER" id="PTHR48081">
    <property type="entry name" value="AB HYDROLASE SUPERFAMILY PROTEIN C4A8.06C"/>
    <property type="match status" value="1"/>
</dbReference>
<evidence type="ECO:0000256" key="1">
    <source>
        <dbReference type="ARBA" id="ARBA00022801"/>
    </source>
</evidence>
<name>A0A0M9DBX0_9LACO</name>